<gene>
    <name evidence="2" type="ORF">C7999DRAFT_34624</name>
</gene>
<dbReference type="Proteomes" id="UP001303647">
    <property type="component" value="Unassembled WGS sequence"/>
</dbReference>
<proteinExistence type="predicted"/>
<name>A0AAN7HGW9_9PEZI</name>
<accession>A0AAN7HGW9</accession>
<protein>
    <submittedName>
        <fullName evidence="2">Uncharacterized protein</fullName>
    </submittedName>
</protein>
<organism evidence="2 3">
    <name type="scientific">Corynascus novoguineensis</name>
    <dbReference type="NCBI Taxonomy" id="1126955"/>
    <lineage>
        <taxon>Eukaryota</taxon>
        <taxon>Fungi</taxon>
        <taxon>Dikarya</taxon>
        <taxon>Ascomycota</taxon>
        <taxon>Pezizomycotina</taxon>
        <taxon>Sordariomycetes</taxon>
        <taxon>Sordariomycetidae</taxon>
        <taxon>Sordariales</taxon>
        <taxon>Chaetomiaceae</taxon>
        <taxon>Corynascus</taxon>
    </lineage>
</organism>
<feature type="compositionally biased region" description="Basic and acidic residues" evidence="1">
    <location>
        <begin position="9"/>
        <end position="20"/>
    </location>
</feature>
<evidence type="ECO:0000313" key="2">
    <source>
        <dbReference type="EMBL" id="KAK4245012.1"/>
    </source>
</evidence>
<reference evidence="2" key="2">
    <citation type="submission" date="2023-05" db="EMBL/GenBank/DDBJ databases">
        <authorList>
            <consortium name="Lawrence Berkeley National Laboratory"/>
            <person name="Steindorff A."/>
            <person name="Hensen N."/>
            <person name="Bonometti L."/>
            <person name="Westerberg I."/>
            <person name="Brannstrom I.O."/>
            <person name="Guillou S."/>
            <person name="Cros-Aarteil S."/>
            <person name="Calhoun S."/>
            <person name="Haridas S."/>
            <person name="Kuo A."/>
            <person name="Mondo S."/>
            <person name="Pangilinan J."/>
            <person name="Riley R."/>
            <person name="Labutti K."/>
            <person name="Andreopoulos B."/>
            <person name="Lipzen A."/>
            <person name="Chen C."/>
            <person name="Yanf M."/>
            <person name="Daum C."/>
            <person name="Ng V."/>
            <person name="Clum A."/>
            <person name="Ohm R."/>
            <person name="Martin F."/>
            <person name="Silar P."/>
            <person name="Natvig D."/>
            <person name="Lalanne C."/>
            <person name="Gautier V."/>
            <person name="Ament-Velasquez S.L."/>
            <person name="Kruys A."/>
            <person name="Hutchinson M.I."/>
            <person name="Powell A.J."/>
            <person name="Barry K."/>
            <person name="Miller A.N."/>
            <person name="Grigoriev I.V."/>
            <person name="Debuchy R."/>
            <person name="Gladieux P."/>
            <person name="Thoren M.H."/>
            <person name="Johannesson H."/>
        </authorList>
    </citation>
    <scope>NUCLEOTIDE SEQUENCE</scope>
    <source>
        <strain evidence="2">CBS 359.72</strain>
    </source>
</reference>
<sequence length="172" mass="18593">MPIWSNEASEAREQERRDQRDALAKLAKAAAKLADQLNKRLAEAGDVLHGKLPSSPCPTTVLHRSADQPLEDVKLAIEEIMASAARSGNKPLTALFFDCDDYEQANPPGFPATFRRVTVPGSQASLDSETGDLVAANQKPTIHSEEALKAAVQNHLNPSSQKPSCFISVFSD</sequence>
<dbReference type="EMBL" id="MU857715">
    <property type="protein sequence ID" value="KAK4245012.1"/>
    <property type="molecule type" value="Genomic_DNA"/>
</dbReference>
<evidence type="ECO:0000313" key="3">
    <source>
        <dbReference type="Proteomes" id="UP001303647"/>
    </source>
</evidence>
<keyword evidence="3" id="KW-1185">Reference proteome</keyword>
<comment type="caution">
    <text evidence="2">The sequence shown here is derived from an EMBL/GenBank/DDBJ whole genome shotgun (WGS) entry which is preliminary data.</text>
</comment>
<dbReference type="AlphaFoldDB" id="A0AAN7HGW9"/>
<feature type="region of interest" description="Disordered" evidence="1">
    <location>
        <begin position="1"/>
        <end position="20"/>
    </location>
</feature>
<reference evidence="2" key="1">
    <citation type="journal article" date="2023" name="Mol. Phylogenet. Evol.">
        <title>Genome-scale phylogeny and comparative genomics of the fungal order Sordariales.</title>
        <authorList>
            <person name="Hensen N."/>
            <person name="Bonometti L."/>
            <person name="Westerberg I."/>
            <person name="Brannstrom I.O."/>
            <person name="Guillou S."/>
            <person name="Cros-Aarteil S."/>
            <person name="Calhoun S."/>
            <person name="Haridas S."/>
            <person name="Kuo A."/>
            <person name="Mondo S."/>
            <person name="Pangilinan J."/>
            <person name="Riley R."/>
            <person name="LaButti K."/>
            <person name="Andreopoulos B."/>
            <person name="Lipzen A."/>
            <person name="Chen C."/>
            <person name="Yan M."/>
            <person name="Daum C."/>
            <person name="Ng V."/>
            <person name="Clum A."/>
            <person name="Steindorff A."/>
            <person name="Ohm R.A."/>
            <person name="Martin F."/>
            <person name="Silar P."/>
            <person name="Natvig D.O."/>
            <person name="Lalanne C."/>
            <person name="Gautier V."/>
            <person name="Ament-Velasquez S.L."/>
            <person name="Kruys A."/>
            <person name="Hutchinson M.I."/>
            <person name="Powell A.J."/>
            <person name="Barry K."/>
            <person name="Miller A.N."/>
            <person name="Grigoriev I.V."/>
            <person name="Debuchy R."/>
            <person name="Gladieux P."/>
            <person name="Hiltunen Thoren M."/>
            <person name="Johannesson H."/>
        </authorList>
    </citation>
    <scope>NUCLEOTIDE SEQUENCE</scope>
    <source>
        <strain evidence="2">CBS 359.72</strain>
    </source>
</reference>
<evidence type="ECO:0000256" key="1">
    <source>
        <dbReference type="SAM" id="MobiDB-lite"/>
    </source>
</evidence>